<gene>
    <name evidence="14" type="ORF">BINO364_LOCUS4521</name>
</gene>
<evidence type="ECO:0000256" key="9">
    <source>
        <dbReference type="ARBA" id="ARBA00055534"/>
    </source>
</evidence>
<dbReference type="SUPFAM" id="SSF50494">
    <property type="entry name" value="Trypsin-like serine proteases"/>
    <property type="match status" value="1"/>
</dbReference>
<feature type="region of interest" description="Disordered" evidence="11">
    <location>
        <begin position="27"/>
        <end position="54"/>
    </location>
</feature>
<comment type="function">
    <text evidence="9">Fibrinolytic activity; shows preferential cleavage of Arg-Gly bonds in all three fibrinogen chains. Contact with the caterpillars causes severe bleeding, due the anticoagulant effect of the protein.</text>
</comment>
<keyword evidence="6" id="KW-0720">Serine protease</keyword>
<dbReference type="FunFam" id="2.40.10.10:FF:000068">
    <property type="entry name" value="transmembrane protease serine 2"/>
    <property type="match status" value="1"/>
</dbReference>
<keyword evidence="7" id="KW-1015">Disulfide bond</keyword>
<protein>
    <recommendedName>
        <fullName evidence="13">Peptidase S1 domain-containing protein</fullName>
    </recommendedName>
</protein>
<evidence type="ECO:0000313" key="15">
    <source>
        <dbReference type="Proteomes" id="UP000838878"/>
    </source>
</evidence>
<evidence type="ECO:0000256" key="4">
    <source>
        <dbReference type="ARBA" id="ARBA00022670"/>
    </source>
</evidence>
<accession>A0A8J9UCV1</accession>
<dbReference type="PANTHER" id="PTHR24276:SF98">
    <property type="entry name" value="FI18310P1-RELATED"/>
    <property type="match status" value="1"/>
</dbReference>
<evidence type="ECO:0000256" key="8">
    <source>
        <dbReference type="ARBA" id="ARBA00023240"/>
    </source>
</evidence>
<evidence type="ECO:0000256" key="5">
    <source>
        <dbReference type="ARBA" id="ARBA00022801"/>
    </source>
</evidence>
<evidence type="ECO:0000256" key="1">
    <source>
        <dbReference type="ARBA" id="ARBA00004239"/>
    </source>
</evidence>
<dbReference type="PANTHER" id="PTHR24276">
    <property type="entry name" value="POLYSERASE-RELATED"/>
    <property type="match status" value="1"/>
</dbReference>
<name>A0A8J9UCV1_9NEOP</name>
<keyword evidence="3" id="KW-0800">Toxin</keyword>
<dbReference type="PROSITE" id="PS50240">
    <property type="entry name" value="TRYPSIN_DOM"/>
    <property type="match status" value="1"/>
</dbReference>
<dbReference type="Proteomes" id="UP000838878">
    <property type="component" value="Chromosome 12"/>
</dbReference>
<dbReference type="SMART" id="SM00020">
    <property type="entry name" value="Tryp_SPc"/>
    <property type="match status" value="1"/>
</dbReference>
<dbReference type="EMBL" id="OV170232">
    <property type="protein sequence ID" value="CAH0717978.1"/>
    <property type="molecule type" value="Genomic_DNA"/>
</dbReference>
<keyword evidence="8" id="KW-1199">Hemostasis impairing toxin</keyword>
<dbReference type="GO" id="GO:0005576">
    <property type="term" value="C:extracellular region"/>
    <property type="evidence" value="ECO:0007669"/>
    <property type="project" value="UniProtKB-SubCell"/>
</dbReference>
<evidence type="ECO:0000259" key="13">
    <source>
        <dbReference type="PROSITE" id="PS50240"/>
    </source>
</evidence>
<dbReference type="InterPro" id="IPR009003">
    <property type="entry name" value="Peptidase_S1_PA"/>
</dbReference>
<keyword evidence="5" id="KW-0378">Hydrolase</keyword>
<organism evidence="14 15">
    <name type="scientific">Brenthis ino</name>
    <name type="common">lesser marbled fritillary</name>
    <dbReference type="NCBI Taxonomy" id="405034"/>
    <lineage>
        <taxon>Eukaryota</taxon>
        <taxon>Metazoa</taxon>
        <taxon>Ecdysozoa</taxon>
        <taxon>Arthropoda</taxon>
        <taxon>Hexapoda</taxon>
        <taxon>Insecta</taxon>
        <taxon>Pterygota</taxon>
        <taxon>Neoptera</taxon>
        <taxon>Endopterygota</taxon>
        <taxon>Lepidoptera</taxon>
        <taxon>Glossata</taxon>
        <taxon>Ditrysia</taxon>
        <taxon>Papilionoidea</taxon>
        <taxon>Nymphalidae</taxon>
        <taxon>Heliconiinae</taxon>
        <taxon>Argynnini</taxon>
        <taxon>Brenthis</taxon>
    </lineage>
</organism>
<evidence type="ECO:0000256" key="2">
    <source>
        <dbReference type="ARBA" id="ARBA00007664"/>
    </source>
</evidence>
<sequence>MIIFSHTNPLLVLLLFVTFTNAENVDDENQTDDNGTASLESESNEAYNASSKEKPDRLKYQDIKVIDNNYMKTSMKYFPFAVSIQKKGSHYASGALIDKRWILTAAGPFYSTRESIKLLKVRLGSVNCKKGGTVVPLKEIVIHPSYINMEPTYDLALLKIGQPIKFSEFILPIPLATMKGKILSAKFQSTYWSRLIINHKLLPSTAKERIQQNSLRVSTQDMIPQEKCVDLLQKYNYTFSRSTLCLGPIVSHHSPCTPDVGAPITANDRLWGITSGWTSKDCLQNISPTVFNRVSFPLTGKWIESTINIF</sequence>
<dbReference type="OrthoDB" id="6371647at2759"/>
<evidence type="ECO:0000256" key="7">
    <source>
        <dbReference type="ARBA" id="ARBA00023157"/>
    </source>
</evidence>
<evidence type="ECO:0000313" key="14">
    <source>
        <dbReference type="EMBL" id="CAH0717978.1"/>
    </source>
</evidence>
<keyword evidence="15" id="KW-1185">Reference proteome</keyword>
<dbReference type="InterPro" id="IPR043504">
    <property type="entry name" value="Peptidase_S1_PA_chymotrypsin"/>
</dbReference>
<evidence type="ECO:0000256" key="3">
    <source>
        <dbReference type="ARBA" id="ARBA00022656"/>
    </source>
</evidence>
<dbReference type="AlphaFoldDB" id="A0A8J9UCV1"/>
<keyword evidence="4" id="KW-0645">Protease</keyword>
<dbReference type="PRINTS" id="PR00722">
    <property type="entry name" value="CHYMOTRYPSIN"/>
</dbReference>
<dbReference type="InterPro" id="IPR001314">
    <property type="entry name" value="Peptidase_S1A"/>
</dbReference>
<comment type="subcellular location">
    <subcellularLocation>
        <location evidence="1">Secreted</location>
        <location evidence="1">Extracellular space</location>
    </subcellularLocation>
</comment>
<feature type="signal peptide" evidence="12">
    <location>
        <begin position="1"/>
        <end position="22"/>
    </location>
</feature>
<dbReference type="Pfam" id="PF00089">
    <property type="entry name" value="Trypsin"/>
    <property type="match status" value="1"/>
</dbReference>
<comment type="similarity">
    <text evidence="2">Belongs to the peptidase S1 family.</text>
</comment>
<dbReference type="Gene3D" id="2.40.10.10">
    <property type="entry name" value="Trypsin-like serine proteases"/>
    <property type="match status" value="2"/>
</dbReference>
<evidence type="ECO:0000256" key="12">
    <source>
        <dbReference type="SAM" id="SignalP"/>
    </source>
</evidence>
<dbReference type="GO" id="GO:0006508">
    <property type="term" value="P:proteolysis"/>
    <property type="evidence" value="ECO:0007669"/>
    <property type="project" value="UniProtKB-KW"/>
</dbReference>
<evidence type="ECO:0000256" key="6">
    <source>
        <dbReference type="ARBA" id="ARBA00022825"/>
    </source>
</evidence>
<proteinExistence type="inferred from homology"/>
<feature type="chain" id="PRO_5035448857" description="Peptidase S1 domain-containing protein" evidence="12">
    <location>
        <begin position="23"/>
        <end position="310"/>
    </location>
</feature>
<evidence type="ECO:0000256" key="11">
    <source>
        <dbReference type="SAM" id="MobiDB-lite"/>
    </source>
</evidence>
<dbReference type="GO" id="GO:0004252">
    <property type="term" value="F:serine-type endopeptidase activity"/>
    <property type="evidence" value="ECO:0007669"/>
    <property type="project" value="InterPro"/>
</dbReference>
<keyword evidence="12" id="KW-0732">Signal</keyword>
<dbReference type="GO" id="GO:0090729">
    <property type="term" value="F:toxin activity"/>
    <property type="evidence" value="ECO:0007669"/>
    <property type="project" value="UniProtKB-KW"/>
</dbReference>
<dbReference type="InterPro" id="IPR001254">
    <property type="entry name" value="Trypsin_dom"/>
</dbReference>
<evidence type="ECO:0000256" key="10">
    <source>
        <dbReference type="ARBA" id="ARBA00084094"/>
    </source>
</evidence>
<feature type="domain" description="Peptidase S1" evidence="13">
    <location>
        <begin position="65"/>
        <end position="308"/>
    </location>
</feature>
<keyword evidence="10" id="KW-1205">Fibrinolytic toxin</keyword>
<reference evidence="14" key="1">
    <citation type="submission" date="2021-12" db="EMBL/GenBank/DDBJ databases">
        <authorList>
            <person name="Martin H S."/>
        </authorList>
    </citation>
    <scope>NUCLEOTIDE SEQUENCE</scope>
</reference>
<dbReference type="InterPro" id="IPR050430">
    <property type="entry name" value="Peptidase_S1"/>
</dbReference>
<feature type="non-terminal residue" evidence="14">
    <location>
        <position position="310"/>
    </location>
</feature>
<feature type="compositionally biased region" description="Low complexity" evidence="11">
    <location>
        <begin position="37"/>
        <end position="50"/>
    </location>
</feature>